<dbReference type="OrthoDB" id="447083at2759"/>
<protein>
    <recommendedName>
        <fullName evidence="4">Tyr recombinase domain-containing protein</fullName>
    </recommendedName>
</protein>
<sequence>MSSLFALFTSEAVKDGYATAIVNAAESLKIAEVPIFSILKDEHPAYKALVAGSATTVFDNQTVDPKLPLDTIKLRVEAYIKLAIHLADKATTETGKSLSTTAFIAQFATLFGRSPSELLQAPHTLIRTMVDDPLAYRELLVDLPTSAVSDQLGPGFLMDACLTFGLLTSPSLWVRTNAVIHKLQMRFLAAMTGTPAGAGWIPSTKGFVYVDDSCWRSSDPLFCLISLLTIALLCGIRLEYTKIRASNTSSTVLGFEIDLSHKSITIPTAKREKLSSQLEHLVDINGRVSVQHLETITGKLSWASQLARRWKKHLCPFFATLSVANKYNLTSIKPGTSLLQSLAFFTEELKRFSGITVPASTSRRFALISDASLEGLGAILCEVSRNNITSGFALNPSRVWWFNLFHTDDPTSWQRVTQFCTAGDRGQVESKDINVLEMLAATKAIHAVQTILADEDEHNTVGYVQLHMFLDNLSMVSFSSQNHMTSLTQTRLLQLLQREPPEGSAEAALCNKRFRDLSIKASTRASYSTPVRWYRLVATFPVTGSKLETYIRLLTSSGTLKSSTIRSYTSAVRTFAVNDGQAPLPPEEEARVARALSAADHMVPNKHPPKRAPLVPLVVLDNLRRLKTTPGTSHDAIRCICLLAYSLTLRLSEVLHLCGSHISVEEAIGQSVHVRLTLEESKTHRLSYRELACDGTTCGLWCAAHWLARIKPQIPDGIPLFAGWTAQRVMQQFVALVQAEFPTCTSATVLTSLTGHSFRRTATNVAHELGLSVDALRTAGGWAPTSSTWRIYAEEELIKTSRTFATQLLQHLPRSD</sequence>
<dbReference type="InterPro" id="IPR043502">
    <property type="entry name" value="DNA/RNA_pol_sf"/>
</dbReference>
<evidence type="ECO:0000313" key="2">
    <source>
        <dbReference type="EMBL" id="KAF4696051.1"/>
    </source>
</evidence>
<evidence type="ECO:0000256" key="1">
    <source>
        <dbReference type="ARBA" id="ARBA00023172"/>
    </source>
</evidence>
<dbReference type="GO" id="GO:0006310">
    <property type="term" value="P:DNA recombination"/>
    <property type="evidence" value="ECO:0007669"/>
    <property type="project" value="UniProtKB-KW"/>
</dbReference>
<proteinExistence type="predicted"/>
<dbReference type="SUPFAM" id="SSF56349">
    <property type="entry name" value="DNA breaking-rejoining enzymes"/>
    <property type="match status" value="1"/>
</dbReference>
<dbReference type="GO" id="GO:0003677">
    <property type="term" value="F:DNA binding"/>
    <property type="evidence" value="ECO:0007669"/>
    <property type="project" value="InterPro"/>
</dbReference>
<evidence type="ECO:0000313" key="3">
    <source>
        <dbReference type="Proteomes" id="UP000541610"/>
    </source>
</evidence>
<dbReference type="Gene3D" id="1.10.443.10">
    <property type="entry name" value="Intergrase catalytic core"/>
    <property type="match status" value="1"/>
</dbReference>
<evidence type="ECO:0008006" key="4">
    <source>
        <dbReference type="Google" id="ProtNLM"/>
    </source>
</evidence>
<dbReference type="PANTHER" id="PTHR33050:SF7">
    <property type="entry name" value="RIBONUCLEASE H"/>
    <property type="match status" value="1"/>
</dbReference>
<keyword evidence="1" id="KW-0233">DNA recombination</keyword>
<dbReference type="PANTHER" id="PTHR33050">
    <property type="entry name" value="REVERSE TRANSCRIPTASE DOMAIN-CONTAINING PROTEIN"/>
    <property type="match status" value="1"/>
</dbReference>
<dbReference type="AlphaFoldDB" id="A0A7J6PKP2"/>
<dbReference type="InterPro" id="IPR052055">
    <property type="entry name" value="Hepadnavirus_pol/RT"/>
</dbReference>
<dbReference type="GO" id="GO:0015074">
    <property type="term" value="P:DNA integration"/>
    <property type="evidence" value="ECO:0007669"/>
    <property type="project" value="InterPro"/>
</dbReference>
<dbReference type="InterPro" id="IPR013762">
    <property type="entry name" value="Integrase-like_cat_sf"/>
</dbReference>
<dbReference type="SUPFAM" id="SSF56672">
    <property type="entry name" value="DNA/RNA polymerases"/>
    <property type="match status" value="1"/>
</dbReference>
<dbReference type="EMBL" id="JABANP010000014">
    <property type="protein sequence ID" value="KAF4696051.1"/>
    <property type="molecule type" value="Genomic_DNA"/>
</dbReference>
<accession>A0A7J6PKP2</accession>
<organism evidence="2 3">
    <name type="scientific">Perkinsus olseni</name>
    <name type="common">Perkinsus atlanticus</name>
    <dbReference type="NCBI Taxonomy" id="32597"/>
    <lineage>
        <taxon>Eukaryota</taxon>
        <taxon>Sar</taxon>
        <taxon>Alveolata</taxon>
        <taxon>Perkinsozoa</taxon>
        <taxon>Perkinsea</taxon>
        <taxon>Perkinsida</taxon>
        <taxon>Perkinsidae</taxon>
        <taxon>Perkinsus</taxon>
    </lineage>
</organism>
<comment type="caution">
    <text evidence="2">The sequence shown here is derived from an EMBL/GenBank/DDBJ whole genome shotgun (WGS) entry which is preliminary data.</text>
</comment>
<name>A0A7J6PKP2_PEROL</name>
<dbReference type="Proteomes" id="UP000541610">
    <property type="component" value="Unassembled WGS sequence"/>
</dbReference>
<dbReference type="InterPro" id="IPR011010">
    <property type="entry name" value="DNA_brk_join_enz"/>
</dbReference>
<reference evidence="2 3" key="1">
    <citation type="submission" date="2020-04" db="EMBL/GenBank/DDBJ databases">
        <title>Perkinsus olseni comparative genomics.</title>
        <authorList>
            <person name="Bogema D.R."/>
        </authorList>
    </citation>
    <scope>NUCLEOTIDE SEQUENCE [LARGE SCALE GENOMIC DNA]</scope>
    <source>
        <strain evidence="2">00978-12</strain>
    </source>
</reference>
<gene>
    <name evidence="2" type="ORF">FOZ60_002283</name>
</gene>